<feature type="compositionally biased region" description="Polar residues" evidence="1">
    <location>
        <begin position="1"/>
        <end position="12"/>
    </location>
</feature>
<organism evidence="3 4">
    <name type="scientific">Terrabacter aerolatus</name>
    <dbReference type="NCBI Taxonomy" id="422442"/>
    <lineage>
        <taxon>Bacteria</taxon>
        <taxon>Bacillati</taxon>
        <taxon>Actinomycetota</taxon>
        <taxon>Actinomycetes</taxon>
        <taxon>Micrococcales</taxon>
        <taxon>Intrasporangiaceae</taxon>
        <taxon>Terrabacter</taxon>
    </lineage>
</organism>
<dbReference type="Pfam" id="PF01381">
    <property type="entry name" value="HTH_3"/>
    <property type="match status" value="1"/>
</dbReference>
<name>A0A512CVL9_9MICO</name>
<dbReference type="PROSITE" id="PS50943">
    <property type="entry name" value="HTH_CROC1"/>
    <property type="match status" value="1"/>
</dbReference>
<dbReference type="GO" id="GO:0003677">
    <property type="term" value="F:DNA binding"/>
    <property type="evidence" value="ECO:0007669"/>
    <property type="project" value="InterPro"/>
</dbReference>
<dbReference type="RefSeq" id="WP_222594023.1">
    <property type="nucleotide sequence ID" value="NZ_BAAARO010000025.1"/>
</dbReference>
<dbReference type="SUPFAM" id="SSF47413">
    <property type="entry name" value="lambda repressor-like DNA-binding domains"/>
    <property type="match status" value="1"/>
</dbReference>
<feature type="compositionally biased region" description="Basic and acidic residues" evidence="1">
    <location>
        <begin position="15"/>
        <end position="31"/>
    </location>
</feature>
<dbReference type="SMART" id="SM00530">
    <property type="entry name" value="HTH_XRE"/>
    <property type="match status" value="1"/>
</dbReference>
<evidence type="ECO:0000259" key="2">
    <source>
        <dbReference type="PROSITE" id="PS50943"/>
    </source>
</evidence>
<gene>
    <name evidence="3" type="ORF">TAE01_00890</name>
</gene>
<dbReference type="InterPro" id="IPR010982">
    <property type="entry name" value="Lambda_DNA-bd_dom_sf"/>
</dbReference>
<dbReference type="EMBL" id="BJYX01000001">
    <property type="protein sequence ID" value="GEO28279.1"/>
    <property type="molecule type" value="Genomic_DNA"/>
</dbReference>
<evidence type="ECO:0000313" key="4">
    <source>
        <dbReference type="Proteomes" id="UP000321534"/>
    </source>
</evidence>
<evidence type="ECO:0000256" key="1">
    <source>
        <dbReference type="SAM" id="MobiDB-lite"/>
    </source>
</evidence>
<dbReference type="CDD" id="cd00093">
    <property type="entry name" value="HTH_XRE"/>
    <property type="match status" value="1"/>
</dbReference>
<evidence type="ECO:0000313" key="3">
    <source>
        <dbReference type="EMBL" id="GEO28279.1"/>
    </source>
</evidence>
<sequence>MSTRSSRNTSFDSYVADKEASATPERRAQMDAAREHAEVLYKEHFGLGEQLASLRKAHHLTQGELASATGIGQSEISRIEQGKANPTQETLSRLGASLGAVLTFATEDGRPVSV</sequence>
<dbReference type="AlphaFoldDB" id="A0A512CVL9"/>
<dbReference type="Proteomes" id="UP000321534">
    <property type="component" value="Unassembled WGS sequence"/>
</dbReference>
<dbReference type="InterPro" id="IPR001387">
    <property type="entry name" value="Cro/C1-type_HTH"/>
</dbReference>
<feature type="region of interest" description="Disordered" evidence="1">
    <location>
        <begin position="1"/>
        <end position="31"/>
    </location>
</feature>
<accession>A0A512CVL9</accession>
<reference evidence="3 4" key="1">
    <citation type="submission" date="2019-07" db="EMBL/GenBank/DDBJ databases">
        <title>Whole genome shotgun sequence of Terrabacter aerolatus NBRC 106305.</title>
        <authorList>
            <person name="Hosoyama A."/>
            <person name="Uohara A."/>
            <person name="Ohji S."/>
            <person name="Ichikawa N."/>
        </authorList>
    </citation>
    <scope>NUCLEOTIDE SEQUENCE [LARGE SCALE GENOMIC DNA]</scope>
    <source>
        <strain evidence="3 4">NBRC 106305</strain>
    </source>
</reference>
<keyword evidence="4" id="KW-1185">Reference proteome</keyword>
<feature type="domain" description="HTH cro/C1-type" evidence="2">
    <location>
        <begin position="51"/>
        <end position="104"/>
    </location>
</feature>
<comment type="caution">
    <text evidence="3">The sequence shown here is derived from an EMBL/GenBank/DDBJ whole genome shotgun (WGS) entry which is preliminary data.</text>
</comment>
<proteinExistence type="predicted"/>
<protein>
    <recommendedName>
        <fullName evidence="2">HTH cro/C1-type domain-containing protein</fullName>
    </recommendedName>
</protein>
<dbReference type="Gene3D" id="1.10.260.40">
    <property type="entry name" value="lambda repressor-like DNA-binding domains"/>
    <property type="match status" value="1"/>
</dbReference>